<dbReference type="CDD" id="cd02440">
    <property type="entry name" value="AdoMet_MTases"/>
    <property type="match status" value="1"/>
</dbReference>
<evidence type="ECO:0000313" key="1">
    <source>
        <dbReference type="EMBL" id="KUK46298.1"/>
    </source>
</evidence>
<comment type="caution">
    <text evidence="1">The sequence shown here is derived from an EMBL/GenBank/DDBJ whole genome shotgun (WGS) entry which is preliminary data.</text>
</comment>
<dbReference type="AlphaFoldDB" id="A0A117LGQ9"/>
<evidence type="ECO:0000313" key="2">
    <source>
        <dbReference type="Proteomes" id="UP000064249"/>
    </source>
</evidence>
<dbReference type="SUPFAM" id="SSF53335">
    <property type="entry name" value="S-adenosyl-L-methionine-dependent methyltransferases"/>
    <property type="match status" value="1"/>
</dbReference>
<gene>
    <name evidence="1" type="ORF">XD73_0825</name>
</gene>
<protein>
    <submittedName>
        <fullName evidence="1">Uncharacterized protein</fullName>
    </submittedName>
</protein>
<dbReference type="EMBL" id="LGFU01000042">
    <property type="protein sequence ID" value="KUK46298.1"/>
    <property type="molecule type" value="Genomic_DNA"/>
</dbReference>
<accession>A0A117LGQ9</accession>
<dbReference type="Proteomes" id="UP000064249">
    <property type="component" value="Unassembled WGS sequence"/>
</dbReference>
<reference evidence="1 2" key="1">
    <citation type="journal article" date="2015" name="MBio">
        <title>Genome-Resolved Metagenomic Analysis Reveals Roles for Candidate Phyla and Other Microbial Community Members in Biogeochemical Transformations in Oil Reservoirs.</title>
        <authorList>
            <person name="Hu P."/>
            <person name="Tom L."/>
            <person name="Singh A."/>
            <person name="Thomas B.C."/>
            <person name="Baker B.J."/>
            <person name="Piceno Y.M."/>
            <person name="Andersen G.L."/>
            <person name="Banfield J.F."/>
        </authorList>
    </citation>
    <scope>NUCLEOTIDE SEQUENCE [LARGE SCALE GENOMIC DNA]</scope>
    <source>
        <strain evidence="1">46_16</strain>
    </source>
</reference>
<dbReference type="InterPro" id="IPR029063">
    <property type="entry name" value="SAM-dependent_MTases_sf"/>
</dbReference>
<sequence>MDKQQLDDILWRHLSSLPYFRGFLRAVEDRFYQEIDLPAPVFDLGSGDGHFASVAFEGKLDVGLDPWVEPTLEARGRETYRLLVLGEGANIPFPEGYFGSVTSTSVLEHIPDIEPVLAEAARILKPGGKFVFCVPNHRFPELLWGRRFLGKLGLKRWAEAYGRFFNKIARHAHTDSPSVWTVRLEQAGFELVDTWDYFPPEALTILEWGHPLGLPSLLSKKLFGRWVLFPKRWNLAIPWRWTRKYLDDPRSEQGVCSFFIARRKP</sequence>
<organism evidence="1 2">
    <name type="scientific">Anaerolinea thermophila</name>
    <dbReference type="NCBI Taxonomy" id="167964"/>
    <lineage>
        <taxon>Bacteria</taxon>
        <taxon>Bacillati</taxon>
        <taxon>Chloroflexota</taxon>
        <taxon>Anaerolineae</taxon>
        <taxon>Anaerolineales</taxon>
        <taxon>Anaerolineaceae</taxon>
        <taxon>Anaerolinea</taxon>
    </lineage>
</organism>
<dbReference type="Gene3D" id="3.40.50.150">
    <property type="entry name" value="Vaccinia Virus protein VP39"/>
    <property type="match status" value="1"/>
</dbReference>
<name>A0A117LGQ9_9CHLR</name>
<proteinExistence type="predicted"/>
<dbReference type="Pfam" id="PF13489">
    <property type="entry name" value="Methyltransf_23"/>
    <property type="match status" value="1"/>
</dbReference>